<keyword evidence="6" id="KW-0143">Chaperone</keyword>
<comment type="caution">
    <text evidence="7">The sequence shown here is derived from an EMBL/GenBank/DDBJ whole genome shotgun (WGS) entry which is preliminary data.</text>
</comment>
<evidence type="ECO:0000313" key="8">
    <source>
        <dbReference type="Proteomes" id="UP000051530"/>
    </source>
</evidence>
<evidence type="ECO:0000256" key="1">
    <source>
        <dbReference type="ARBA" id="ARBA00002912"/>
    </source>
</evidence>
<dbReference type="InterPro" id="IPR002423">
    <property type="entry name" value="Cpn60/GroEL/TCP-1"/>
</dbReference>
<dbReference type="AlphaFoldDB" id="A0A0R0M170"/>
<dbReference type="GO" id="GO:0005524">
    <property type="term" value="F:ATP binding"/>
    <property type="evidence" value="ECO:0007669"/>
    <property type="project" value="UniProtKB-KW"/>
</dbReference>
<dbReference type="EMBL" id="LGUB01000699">
    <property type="protein sequence ID" value="KRH92759.1"/>
    <property type="molecule type" value="Genomic_DNA"/>
</dbReference>
<keyword evidence="4" id="KW-0547">Nucleotide-binding</keyword>
<dbReference type="Gene3D" id="1.10.560.10">
    <property type="entry name" value="GroEL-like equatorial domain"/>
    <property type="match status" value="1"/>
</dbReference>
<reference evidence="7 8" key="1">
    <citation type="submission" date="2015-07" db="EMBL/GenBank/DDBJ databases">
        <title>The genome of Pseudoloma neurophilia, a relevant intracellular parasite of the zebrafish.</title>
        <authorList>
            <person name="Ndikumana S."/>
            <person name="Pelin A."/>
            <person name="Sanders J."/>
            <person name="Corradi N."/>
        </authorList>
    </citation>
    <scope>NUCLEOTIDE SEQUENCE [LARGE SCALE GENOMIC DNA]</scope>
    <source>
        <strain evidence="7 8">MK1</strain>
    </source>
</reference>
<accession>A0A0R0M170</accession>
<dbReference type="Gene3D" id="3.30.260.10">
    <property type="entry name" value="TCP-1-like chaperonin intermediate domain"/>
    <property type="match status" value="1"/>
</dbReference>
<evidence type="ECO:0000313" key="7">
    <source>
        <dbReference type="EMBL" id="KRH92759.1"/>
    </source>
</evidence>
<evidence type="ECO:0000256" key="4">
    <source>
        <dbReference type="ARBA" id="ARBA00022741"/>
    </source>
</evidence>
<dbReference type="SUPFAM" id="SSF54849">
    <property type="entry name" value="GroEL-intermediate domain like"/>
    <property type="match status" value="1"/>
</dbReference>
<dbReference type="GO" id="GO:0140662">
    <property type="term" value="F:ATP-dependent protein folding chaperone"/>
    <property type="evidence" value="ECO:0007669"/>
    <property type="project" value="InterPro"/>
</dbReference>
<gene>
    <name evidence="7" type="ORF">M153_29410001525</name>
</gene>
<dbReference type="Proteomes" id="UP000051530">
    <property type="component" value="Unassembled WGS sequence"/>
</dbReference>
<dbReference type="InterPro" id="IPR027413">
    <property type="entry name" value="GROEL-like_equatorial_sf"/>
</dbReference>
<dbReference type="InterPro" id="IPR027409">
    <property type="entry name" value="GroEL-like_apical_dom_sf"/>
</dbReference>
<sequence>MDFSSTGIQSILNESLQHKNVKLIMTVSKAEELINMIESTFGKDPYKKILLDNYDNLVITSDTTKILQSIKLVHPFQFLLRDVLNKMNKLGDGNTFLILLIGKFLNRCKDLLAQGMSAYQLVESLKDIKKRVLTQMDALETGLERTESSSMCNLNMSFDDSKRNNQESFENKRSDFDEDALRKALCTILKDEKLVDLLTDAIVRSGFINPDDIRIQKIQTGSLEDSFVINGMLIENSVETEILEKKGRCAIYNTSLDIERSETKGTLMFEKAEDLLNYSKDEDKSIEAVCDSISENCDIVFFNGNVNERFVEFFNLKNVLTVKVISKFDLRRLMRMTNSKLLQNIKKPLLEDTGLIDSIKTVYFGDKKYLKMEKNGSNLVTIVLKDSLSSSLNENELLLEKGIKVLENLNNKNFCFVKGSGHFEKELAQFLEKEAESITSGKKMVFNDIAKALREFECKNVEKEVFDILLTKRHAFESACDIACEVLMIEDYLVAKADVPMQE</sequence>
<dbReference type="SUPFAM" id="SSF52029">
    <property type="entry name" value="GroEL apical domain-like"/>
    <property type="match status" value="1"/>
</dbReference>
<dbReference type="InterPro" id="IPR027410">
    <property type="entry name" value="TCP-1-like_intermed_sf"/>
</dbReference>
<evidence type="ECO:0000256" key="6">
    <source>
        <dbReference type="ARBA" id="ARBA00023186"/>
    </source>
</evidence>
<dbReference type="InterPro" id="IPR017998">
    <property type="entry name" value="Chaperone_TCP-1"/>
</dbReference>
<dbReference type="SUPFAM" id="SSF48592">
    <property type="entry name" value="GroEL equatorial domain-like"/>
    <property type="match status" value="1"/>
</dbReference>
<comment type="subunit">
    <text evidence="3">Component of the T-complex protein 1 (TCP1) complex.</text>
</comment>
<dbReference type="OrthoDB" id="2194232at2759"/>
<dbReference type="VEuPathDB" id="MicrosporidiaDB:M153_29410001525"/>
<comment type="function">
    <text evidence="1">Molecular chaperone; assists the folding of proteins upon ATP hydrolysis.</text>
</comment>
<comment type="similarity">
    <text evidence="2">Belongs to the TCP-1 chaperonin family.</text>
</comment>
<proteinExistence type="inferred from homology"/>
<dbReference type="Gene3D" id="3.50.7.10">
    <property type="entry name" value="GroEL"/>
    <property type="match status" value="1"/>
</dbReference>
<dbReference type="PANTHER" id="PTHR11353">
    <property type="entry name" value="CHAPERONIN"/>
    <property type="match status" value="1"/>
</dbReference>
<organism evidence="7 8">
    <name type="scientific">Pseudoloma neurophilia</name>
    <dbReference type="NCBI Taxonomy" id="146866"/>
    <lineage>
        <taxon>Eukaryota</taxon>
        <taxon>Fungi</taxon>
        <taxon>Fungi incertae sedis</taxon>
        <taxon>Microsporidia</taxon>
        <taxon>Pseudoloma</taxon>
    </lineage>
</organism>
<protein>
    <submittedName>
        <fullName evidence="7">Chaperonin complex component, TCP-1 theta subunit (CCT8)</fullName>
    </submittedName>
</protein>
<name>A0A0R0M170_9MICR</name>
<evidence type="ECO:0000256" key="2">
    <source>
        <dbReference type="ARBA" id="ARBA00008020"/>
    </source>
</evidence>
<evidence type="ECO:0000256" key="3">
    <source>
        <dbReference type="ARBA" id="ARBA00011381"/>
    </source>
</evidence>
<keyword evidence="8" id="KW-1185">Reference proteome</keyword>
<dbReference type="Pfam" id="PF00118">
    <property type="entry name" value="Cpn60_TCP1"/>
    <property type="match status" value="1"/>
</dbReference>
<evidence type="ECO:0000256" key="5">
    <source>
        <dbReference type="ARBA" id="ARBA00022840"/>
    </source>
</evidence>
<keyword evidence="5" id="KW-0067">ATP-binding</keyword>